<feature type="compositionally biased region" description="Basic and acidic residues" evidence="1">
    <location>
        <begin position="65"/>
        <end position="81"/>
    </location>
</feature>
<reference evidence="3" key="1">
    <citation type="submission" date="2025-08" db="UniProtKB">
        <authorList>
            <consortium name="RefSeq"/>
        </authorList>
    </citation>
    <scope>IDENTIFICATION</scope>
</reference>
<dbReference type="RefSeq" id="XP_072857531.1">
    <property type="nucleotide sequence ID" value="XM_073001430.1"/>
</dbReference>
<gene>
    <name evidence="3" type="primary">LOC140707545</name>
</gene>
<dbReference type="Gene3D" id="3.40.50.1110">
    <property type="entry name" value="SGNH hydrolase"/>
    <property type="match status" value="1"/>
</dbReference>
<keyword evidence="2" id="KW-1185">Reference proteome</keyword>
<sequence length="367" mass="39899">MPPKKGGGNKKGKAPAKRRPAPQVSPPRSSSDEESWAAIRDLQAKVAILEAKKREKQAPGGGEVTPRRSARDTKGRRRAEMRAMTQELTRRLNAVDSEQEQDGDGWNVDKGTTSGGATGGRKRKRNEAADCAGVAEGTSAGYDPYDEPSTSSQGAFEASCATGAVPDGVMLDVRRNVTIVGHSYVFWAARYAASSRWGNDLGLGALASIFWKGMRGMQWVQFGRMAVFGNTPPDILVVHLGGNDLPQLPGKALILDILRDLGRLHALYPAMRICWSSIIPRLIWRGARDMVKVHKACRRVNKEICRGVSNRGLGSVIHHHRLQISNSEYFRDDGVHLSEAGLDIFLEDLRGGLLAELGVPGGYMGHS</sequence>
<feature type="region of interest" description="Disordered" evidence="1">
    <location>
        <begin position="50"/>
        <end position="130"/>
    </location>
</feature>
<evidence type="ECO:0000313" key="2">
    <source>
        <dbReference type="Proteomes" id="UP001652642"/>
    </source>
</evidence>
<evidence type="ECO:0000256" key="1">
    <source>
        <dbReference type="SAM" id="MobiDB-lite"/>
    </source>
</evidence>
<protein>
    <submittedName>
        <fullName evidence="3">Uncharacterized protein isoform X2</fullName>
    </submittedName>
</protein>
<feature type="region of interest" description="Disordered" evidence="1">
    <location>
        <begin position="1"/>
        <end position="38"/>
    </location>
</feature>
<organism evidence="2 3">
    <name type="scientific">Pogona vitticeps</name>
    <name type="common">central bearded dragon</name>
    <dbReference type="NCBI Taxonomy" id="103695"/>
    <lineage>
        <taxon>Eukaryota</taxon>
        <taxon>Metazoa</taxon>
        <taxon>Chordata</taxon>
        <taxon>Craniata</taxon>
        <taxon>Vertebrata</taxon>
        <taxon>Euteleostomi</taxon>
        <taxon>Lepidosauria</taxon>
        <taxon>Squamata</taxon>
        <taxon>Bifurcata</taxon>
        <taxon>Unidentata</taxon>
        <taxon>Episquamata</taxon>
        <taxon>Toxicofera</taxon>
        <taxon>Iguania</taxon>
        <taxon>Acrodonta</taxon>
        <taxon>Agamidae</taxon>
        <taxon>Amphibolurinae</taxon>
        <taxon>Pogona</taxon>
    </lineage>
</organism>
<dbReference type="SUPFAM" id="SSF52266">
    <property type="entry name" value="SGNH hydrolase"/>
    <property type="match status" value="1"/>
</dbReference>
<dbReference type="Proteomes" id="UP001652642">
    <property type="component" value="Chromosome 5"/>
</dbReference>
<feature type="compositionally biased region" description="Basic residues" evidence="1">
    <location>
        <begin position="7"/>
        <end position="20"/>
    </location>
</feature>
<proteinExistence type="predicted"/>
<dbReference type="CDD" id="cd00229">
    <property type="entry name" value="SGNH_hydrolase"/>
    <property type="match status" value="1"/>
</dbReference>
<accession>A0ABM5GIN4</accession>
<dbReference type="GeneID" id="140707545"/>
<name>A0ABM5GIN4_9SAUR</name>
<evidence type="ECO:0000313" key="3">
    <source>
        <dbReference type="RefSeq" id="XP_072857531.1"/>
    </source>
</evidence>
<dbReference type="InterPro" id="IPR036514">
    <property type="entry name" value="SGNH_hydro_sf"/>
</dbReference>